<feature type="domain" description="Histidine kinase" evidence="16">
    <location>
        <begin position="249"/>
        <end position="465"/>
    </location>
</feature>
<protein>
    <recommendedName>
        <fullName evidence="3">histidine kinase</fullName>
        <ecNumber evidence="3">2.7.13.3</ecNumber>
    </recommendedName>
</protein>
<dbReference type="SUPFAM" id="SSF158472">
    <property type="entry name" value="HAMP domain-like"/>
    <property type="match status" value="1"/>
</dbReference>
<evidence type="ECO:0000256" key="7">
    <source>
        <dbReference type="ARBA" id="ARBA00022692"/>
    </source>
</evidence>
<evidence type="ECO:0000256" key="4">
    <source>
        <dbReference type="ARBA" id="ARBA00022475"/>
    </source>
</evidence>
<dbReference type="Pfam" id="PF00512">
    <property type="entry name" value="HisKA"/>
    <property type="match status" value="1"/>
</dbReference>
<keyword evidence="10" id="KW-0067">ATP-binding</keyword>
<keyword evidence="7 15" id="KW-0812">Transmembrane</keyword>
<dbReference type="EMBL" id="AP024169">
    <property type="protein sequence ID" value="BCN30441.1"/>
    <property type="molecule type" value="Genomic_DNA"/>
</dbReference>
<dbReference type="InterPro" id="IPR036890">
    <property type="entry name" value="HATPase_C_sf"/>
</dbReference>
<keyword evidence="14" id="KW-0175">Coiled coil</keyword>
<gene>
    <name evidence="18" type="ORF">bsdtb5_17360</name>
</gene>
<evidence type="ECO:0000259" key="17">
    <source>
        <dbReference type="PROSITE" id="PS50885"/>
    </source>
</evidence>
<dbReference type="Pfam" id="PF02518">
    <property type="entry name" value="HATPase_c"/>
    <property type="match status" value="1"/>
</dbReference>
<evidence type="ECO:0000313" key="19">
    <source>
        <dbReference type="Proteomes" id="UP000595897"/>
    </source>
</evidence>
<dbReference type="SUPFAM" id="SSF47384">
    <property type="entry name" value="Homodimeric domain of signal transducing histidine kinase"/>
    <property type="match status" value="1"/>
</dbReference>
<organism evidence="18 19">
    <name type="scientific">Anaeromicropila herbilytica</name>
    <dbReference type="NCBI Taxonomy" id="2785025"/>
    <lineage>
        <taxon>Bacteria</taxon>
        <taxon>Bacillati</taxon>
        <taxon>Bacillota</taxon>
        <taxon>Clostridia</taxon>
        <taxon>Lachnospirales</taxon>
        <taxon>Lachnospiraceae</taxon>
        <taxon>Anaeromicropila</taxon>
    </lineage>
</organism>
<evidence type="ECO:0000256" key="3">
    <source>
        <dbReference type="ARBA" id="ARBA00012438"/>
    </source>
</evidence>
<keyword evidence="6" id="KW-0808">Transferase</keyword>
<name>A0A7R7ID18_9FIRM</name>
<evidence type="ECO:0000256" key="9">
    <source>
        <dbReference type="ARBA" id="ARBA00022777"/>
    </source>
</evidence>
<dbReference type="InterPro" id="IPR003661">
    <property type="entry name" value="HisK_dim/P_dom"/>
</dbReference>
<sequence>MYSKTKTLEEAYEFVDQLYQNEYKDVKDSDEGNLDSISDDVALALEKLGSNKNLSIYIFDIDDLQPLKYPQGLTIKQYNQIKDLSESTHRKIIKNEKNQYQIYKVYDERTDTNNLNLVGSLSDKEQQIFILTNLESMNESAHIANKFLAYVGVAVTCIGTMIMFFISKSFTKPILELSDIAKKMSDLDFDVKYPVSRNDEIGQLGTSINILSERLEETISELKTANNELKTDIENKIQIDEMRTEFLSNVTHELKTPIALIQGYAEGLKDNVNDDEESKEFYCDVIVDEAMKMNNMVKKLLSLNQIEYGNNQVNMERFDIVAVIKSVLAATELFFQQKNVVLHFEEPDPIYVWADEYMVEEVVTNYISNALNHVSGQNIIEVKLIQREEVVRIAVFNTGDNIPEEDIDNIWIKFYKVDKARTREYGGNGIGLSIVKAIMNSLNRECGVVNRQAGVEFWFELDTKI</sequence>
<dbReference type="SUPFAM" id="SSF55874">
    <property type="entry name" value="ATPase domain of HSP90 chaperone/DNA topoisomerase II/histidine kinase"/>
    <property type="match status" value="1"/>
</dbReference>
<dbReference type="Gene3D" id="1.10.287.130">
    <property type="match status" value="1"/>
</dbReference>
<comment type="catalytic activity">
    <reaction evidence="1">
        <text>ATP + protein L-histidine = ADP + protein N-phospho-L-histidine.</text>
        <dbReference type="EC" id="2.7.13.3"/>
    </reaction>
</comment>
<dbReference type="SMART" id="SM00387">
    <property type="entry name" value="HATPase_c"/>
    <property type="match status" value="1"/>
</dbReference>
<dbReference type="PROSITE" id="PS50109">
    <property type="entry name" value="HIS_KIN"/>
    <property type="match status" value="1"/>
</dbReference>
<feature type="transmembrane region" description="Helical" evidence="15">
    <location>
        <begin position="147"/>
        <end position="166"/>
    </location>
</feature>
<evidence type="ECO:0000256" key="10">
    <source>
        <dbReference type="ARBA" id="ARBA00022840"/>
    </source>
</evidence>
<evidence type="ECO:0000256" key="5">
    <source>
        <dbReference type="ARBA" id="ARBA00022553"/>
    </source>
</evidence>
<dbReference type="InterPro" id="IPR050398">
    <property type="entry name" value="HssS/ArlS-like"/>
</dbReference>
<dbReference type="SMART" id="SM00304">
    <property type="entry name" value="HAMP"/>
    <property type="match status" value="1"/>
</dbReference>
<evidence type="ECO:0000313" key="18">
    <source>
        <dbReference type="EMBL" id="BCN30441.1"/>
    </source>
</evidence>
<keyword evidence="11 15" id="KW-1133">Transmembrane helix</keyword>
<dbReference type="Gene3D" id="6.10.340.10">
    <property type="match status" value="1"/>
</dbReference>
<keyword evidence="9 18" id="KW-0418">Kinase</keyword>
<reference evidence="18 19" key="1">
    <citation type="submission" date="2020-11" db="EMBL/GenBank/DDBJ databases">
        <title>Draft genome sequencing of a Lachnospiraceae strain isolated from anoxic soil subjected to BSD treatment.</title>
        <authorList>
            <person name="Uek A."/>
            <person name="Tonouchi A."/>
        </authorList>
    </citation>
    <scope>NUCLEOTIDE SEQUENCE [LARGE SCALE GENOMIC DNA]</scope>
    <source>
        <strain evidence="18 19">TB5</strain>
    </source>
</reference>
<dbReference type="CDD" id="cd00082">
    <property type="entry name" value="HisKA"/>
    <property type="match status" value="1"/>
</dbReference>
<evidence type="ECO:0000259" key="16">
    <source>
        <dbReference type="PROSITE" id="PS50109"/>
    </source>
</evidence>
<dbReference type="CDD" id="cd06225">
    <property type="entry name" value="HAMP"/>
    <property type="match status" value="1"/>
</dbReference>
<evidence type="ECO:0000256" key="6">
    <source>
        <dbReference type="ARBA" id="ARBA00022679"/>
    </source>
</evidence>
<dbReference type="KEGG" id="ahb:bsdtb5_17360"/>
<dbReference type="InterPro" id="IPR003660">
    <property type="entry name" value="HAMP_dom"/>
</dbReference>
<dbReference type="InterPro" id="IPR005467">
    <property type="entry name" value="His_kinase_dom"/>
</dbReference>
<dbReference type="PANTHER" id="PTHR45528:SF1">
    <property type="entry name" value="SENSOR HISTIDINE KINASE CPXA"/>
    <property type="match status" value="1"/>
</dbReference>
<evidence type="ECO:0000256" key="1">
    <source>
        <dbReference type="ARBA" id="ARBA00000085"/>
    </source>
</evidence>
<keyword evidence="19" id="KW-1185">Reference proteome</keyword>
<dbReference type="SMART" id="SM00388">
    <property type="entry name" value="HisKA"/>
    <property type="match status" value="1"/>
</dbReference>
<keyword evidence="8" id="KW-0547">Nucleotide-binding</keyword>
<evidence type="ECO:0000256" key="11">
    <source>
        <dbReference type="ARBA" id="ARBA00022989"/>
    </source>
</evidence>
<evidence type="ECO:0000256" key="2">
    <source>
        <dbReference type="ARBA" id="ARBA00004651"/>
    </source>
</evidence>
<dbReference type="GO" id="GO:0005524">
    <property type="term" value="F:ATP binding"/>
    <property type="evidence" value="ECO:0007669"/>
    <property type="project" value="UniProtKB-KW"/>
</dbReference>
<dbReference type="AlphaFoldDB" id="A0A7R7ID18"/>
<evidence type="ECO:0000256" key="8">
    <source>
        <dbReference type="ARBA" id="ARBA00022741"/>
    </source>
</evidence>
<keyword evidence="5" id="KW-0597">Phosphoprotein</keyword>
<dbReference type="Gene3D" id="3.30.565.10">
    <property type="entry name" value="Histidine kinase-like ATPase, C-terminal domain"/>
    <property type="match status" value="1"/>
</dbReference>
<dbReference type="Proteomes" id="UP000595897">
    <property type="component" value="Chromosome"/>
</dbReference>
<dbReference type="PANTHER" id="PTHR45528">
    <property type="entry name" value="SENSOR HISTIDINE KINASE CPXA"/>
    <property type="match status" value="1"/>
</dbReference>
<dbReference type="PROSITE" id="PS50885">
    <property type="entry name" value="HAMP"/>
    <property type="match status" value="1"/>
</dbReference>
<feature type="coiled-coil region" evidence="14">
    <location>
        <begin position="208"/>
        <end position="239"/>
    </location>
</feature>
<proteinExistence type="predicted"/>
<keyword evidence="12" id="KW-0902">Two-component regulatory system</keyword>
<dbReference type="EC" id="2.7.13.3" evidence="3"/>
<evidence type="ECO:0000256" key="15">
    <source>
        <dbReference type="SAM" id="Phobius"/>
    </source>
</evidence>
<dbReference type="InterPro" id="IPR036097">
    <property type="entry name" value="HisK_dim/P_sf"/>
</dbReference>
<keyword evidence="4" id="KW-1003">Cell membrane</keyword>
<keyword evidence="13 15" id="KW-0472">Membrane</keyword>
<feature type="domain" description="HAMP" evidence="17">
    <location>
        <begin position="168"/>
        <end position="220"/>
    </location>
</feature>
<dbReference type="FunFam" id="1.10.287.130:FF:000001">
    <property type="entry name" value="Two-component sensor histidine kinase"/>
    <property type="match status" value="1"/>
</dbReference>
<evidence type="ECO:0000256" key="14">
    <source>
        <dbReference type="SAM" id="Coils"/>
    </source>
</evidence>
<comment type="subcellular location">
    <subcellularLocation>
        <location evidence="2">Cell membrane</location>
        <topology evidence="2">Multi-pass membrane protein</topology>
    </subcellularLocation>
</comment>
<evidence type="ECO:0000256" key="12">
    <source>
        <dbReference type="ARBA" id="ARBA00023012"/>
    </source>
</evidence>
<accession>A0A7R7ID18</accession>
<dbReference type="GO" id="GO:0000155">
    <property type="term" value="F:phosphorelay sensor kinase activity"/>
    <property type="evidence" value="ECO:0007669"/>
    <property type="project" value="InterPro"/>
</dbReference>
<dbReference type="GO" id="GO:0005886">
    <property type="term" value="C:plasma membrane"/>
    <property type="evidence" value="ECO:0007669"/>
    <property type="project" value="UniProtKB-SubCell"/>
</dbReference>
<dbReference type="Pfam" id="PF00672">
    <property type="entry name" value="HAMP"/>
    <property type="match status" value="1"/>
</dbReference>
<dbReference type="InterPro" id="IPR003594">
    <property type="entry name" value="HATPase_dom"/>
</dbReference>
<evidence type="ECO:0000256" key="13">
    <source>
        <dbReference type="ARBA" id="ARBA00023136"/>
    </source>
</evidence>